<feature type="region of interest" description="Disordered" evidence="1">
    <location>
        <begin position="1"/>
        <end position="55"/>
    </location>
</feature>
<evidence type="ECO:0000313" key="2">
    <source>
        <dbReference type="EMBL" id="GJT77616.1"/>
    </source>
</evidence>
<evidence type="ECO:0008006" key="4">
    <source>
        <dbReference type="Google" id="ProtNLM"/>
    </source>
</evidence>
<reference evidence="2" key="2">
    <citation type="submission" date="2022-01" db="EMBL/GenBank/DDBJ databases">
        <authorList>
            <person name="Yamashiro T."/>
            <person name="Shiraishi A."/>
            <person name="Satake H."/>
            <person name="Nakayama K."/>
        </authorList>
    </citation>
    <scope>NUCLEOTIDE SEQUENCE</scope>
</reference>
<dbReference type="EMBL" id="BQNB010018728">
    <property type="protein sequence ID" value="GJT77616.1"/>
    <property type="molecule type" value="Genomic_DNA"/>
</dbReference>
<feature type="region of interest" description="Disordered" evidence="1">
    <location>
        <begin position="137"/>
        <end position="163"/>
    </location>
</feature>
<dbReference type="Proteomes" id="UP001151760">
    <property type="component" value="Unassembled WGS sequence"/>
</dbReference>
<name>A0ABQ5GPN2_9ASTR</name>
<dbReference type="PANTHER" id="PTHR45023:SF4">
    <property type="entry name" value="GLYCINE-RICH PROTEIN-RELATED"/>
    <property type="match status" value="1"/>
</dbReference>
<accession>A0ABQ5GPN2</accession>
<feature type="compositionally biased region" description="Polar residues" evidence="1">
    <location>
        <begin position="146"/>
        <end position="156"/>
    </location>
</feature>
<keyword evidence="3" id="KW-1185">Reference proteome</keyword>
<feature type="compositionally biased region" description="Pro residues" evidence="1">
    <location>
        <begin position="1"/>
        <end position="11"/>
    </location>
</feature>
<comment type="caution">
    <text evidence="2">The sequence shown here is derived from an EMBL/GenBank/DDBJ whole genome shotgun (WGS) entry which is preliminary data.</text>
</comment>
<sequence>MYHPQRAPPPQNQSSSIPAFNLDDDNLEPLWASASQPSQFMERPSESVEDDSPVEEEEVTLCKAWLSTSEDGIKGNGKKALGFWKEVTRYFYKEIGEQKRSYDLVNCKWKNKIRPKILKDHSKWKKVEMPKFYKFKKSSSKKLRTSETTSQGNSDSAHIGLNLNGEPADLEDVDVQEVAPMGRDWAKKKASSSGACSKTSIASDPSLVDELLSKFTTAATPFFSQRKESSSEYLRIKERELELED</sequence>
<gene>
    <name evidence="2" type="ORF">Tco_1044341</name>
</gene>
<evidence type="ECO:0000313" key="3">
    <source>
        <dbReference type="Proteomes" id="UP001151760"/>
    </source>
</evidence>
<protein>
    <recommendedName>
        <fullName evidence="4">Myb-like domain-containing protein</fullName>
    </recommendedName>
</protein>
<organism evidence="2 3">
    <name type="scientific">Tanacetum coccineum</name>
    <dbReference type="NCBI Taxonomy" id="301880"/>
    <lineage>
        <taxon>Eukaryota</taxon>
        <taxon>Viridiplantae</taxon>
        <taxon>Streptophyta</taxon>
        <taxon>Embryophyta</taxon>
        <taxon>Tracheophyta</taxon>
        <taxon>Spermatophyta</taxon>
        <taxon>Magnoliopsida</taxon>
        <taxon>eudicotyledons</taxon>
        <taxon>Gunneridae</taxon>
        <taxon>Pentapetalae</taxon>
        <taxon>asterids</taxon>
        <taxon>campanulids</taxon>
        <taxon>Asterales</taxon>
        <taxon>Asteraceae</taxon>
        <taxon>Asteroideae</taxon>
        <taxon>Anthemideae</taxon>
        <taxon>Anthemidinae</taxon>
        <taxon>Tanacetum</taxon>
    </lineage>
</organism>
<proteinExistence type="predicted"/>
<dbReference type="PANTHER" id="PTHR45023">
    <property type="match status" value="1"/>
</dbReference>
<evidence type="ECO:0000256" key="1">
    <source>
        <dbReference type="SAM" id="MobiDB-lite"/>
    </source>
</evidence>
<reference evidence="2" key="1">
    <citation type="journal article" date="2022" name="Int. J. Mol. Sci.">
        <title>Draft Genome of Tanacetum Coccineum: Genomic Comparison of Closely Related Tanacetum-Family Plants.</title>
        <authorList>
            <person name="Yamashiro T."/>
            <person name="Shiraishi A."/>
            <person name="Nakayama K."/>
            <person name="Satake H."/>
        </authorList>
    </citation>
    <scope>NUCLEOTIDE SEQUENCE</scope>
</reference>